<dbReference type="NCBIfam" id="TIGR03599">
    <property type="entry name" value="YloV"/>
    <property type="match status" value="1"/>
</dbReference>
<dbReference type="InterPro" id="IPR036117">
    <property type="entry name" value="DhaL_dom_sf"/>
</dbReference>
<dbReference type="InterPro" id="IPR019986">
    <property type="entry name" value="YloV-like"/>
</dbReference>
<evidence type="ECO:0000313" key="3">
    <source>
        <dbReference type="Proteomes" id="UP001500621"/>
    </source>
</evidence>
<name>A0ABP8W1U0_9ACTN</name>
<proteinExistence type="predicted"/>
<dbReference type="InterPro" id="IPR004007">
    <property type="entry name" value="DhaL_dom"/>
</dbReference>
<dbReference type="Gene3D" id="1.25.40.340">
    <property type="match status" value="1"/>
</dbReference>
<dbReference type="SMART" id="SM01121">
    <property type="entry name" value="Dak1_2"/>
    <property type="match status" value="1"/>
</dbReference>
<protein>
    <submittedName>
        <fullName evidence="2">DAK2 domain-containing protein</fullName>
    </submittedName>
</protein>
<dbReference type="SMART" id="SM01120">
    <property type="entry name" value="Dak2"/>
    <property type="match status" value="1"/>
</dbReference>
<dbReference type="PANTHER" id="PTHR33434">
    <property type="entry name" value="DEGV DOMAIN-CONTAINING PROTEIN DR_1986-RELATED"/>
    <property type="match status" value="1"/>
</dbReference>
<evidence type="ECO:0000259" key="1">
    <source>
        <dbReference type="PROSITE" id="PS51480"/>
    </source>
</evidence>
<dbReference type="Pfam" id="PF02734">
    <property type="entry name" value="Dak2"/>
    <property type="match status" value="1"/>
</dbReference>
<dbReference type="Pfam" id="PF13684">
    <property type="entry name" value="FakA-like_C"/>
    <property type="match status" value="1"/>
</dbReference>
<comment type="caution">
    <text evidence="2">The sequence shown here is derived from an EMBL/GenBank/DDBJ whole genome shotgun (WGS) entry which is preliminary data.</text>
</comment>
<accession>A0ABP8W1U0</accession>
<dbReference type="Pfam" id="PF21645">
    <property type="entry name" value="FakA-like_M"/>
    <property type="match status" value="1"/>
</dbReference>
<dbReference type="EMBL" id="BAABIM010000001">
    <property type="protein sequence ID" value="GAA4678492.1"/>
    <property type="molecule type" value="Genomic_DNA"/>
</dbReference>
<reference evidence="3" key="1">
    <citation type="journal article" date="2019" name="Int. J. Syst. Evol. Microbiol.">
        <title>The Global Catalogue of Microorganisms (GCM) 10K type strain sequencing project: providing services to taxonomists for standard genome sequencing and annotation.</title>
        <authorList>
            <consortium name="The Broad Institute Genomics Platform"/>
            <consortium name="The Broad Institute Genome Sequencing Center for Infectious Disease"/>
            <person name="Wu L."/>
            <person name="Ma J."/>
        </authorList>
    </citation>
    <scope>NUCLEOTIDE SEQUENCE [LARGE SCALE GENOMIC DNA]</scope>
    <source>
        <strain evidence="3">JCM 18127</strain>
    </source>
</reference>
<gene>
    <name evidence="2" type="ORF">GCM10023226_14730</name>
</gene>
<dbReference type="Proteomes" id="UP001500621">
    <property type="component" value="Unassembled WGS sequence"/>
</dbReference>
<evidence type="ECO:0000313" key="2">
    <source>
        <dbReference type="EMBL" id="GAA4678492.1"/>
    </source>
</evidence>
<feature type="domain" description="DhaL" evidence="1">
    <location>
        <begin position="36"/>
        <end position="241"/>
    </location>
</feature>
<dbReference type="PANTHER" id="PTHR33434:SF4">
    <property type="entry name" value="PHOSPHATASE PROTEIN"/>
    <property type="match status" value="1"/>
</dbReference>
<dbReference type="InterPro" id="IPR033470">
    <property type="entry name" value="FakA-like_C"/>
</dbReference>
<sequence length="585" mass="59579">MRRAPKSCRGRGQDEQALVYGGMEPAPPRGGPISVAVVLRFVDIAAEALAGAREEIDALNVYPVPDGDTGTNMLLTVSAARDAVREAVAGLDGTGRETSPGREQALTMLARGALLGARGNSGVILSEMLGAVVRRIAHATPTERNAEIMADALHRATEASYAAVGEPVEGTMLTVARAASEAARARSSEPGARARDVFTAAAAAAREALARTPEQLPVLAAAGVVDAGGRGLCVILDAAETALTGRRPVPVPAVLGSHHIPVPHPVPPAGAGAPTAGDLTADGPAYEVMYLLDAEEQAVTALRARLSGLGDSLVVVGGEGLWNVHVHVDDVGAAIEAGIEAGRPHRVRVTHFAEQVAGARAAAAPTGRAIVAVAAGPGLASLFEEAGATVVRGGPGQRPSAGQVLEAVRACGASEVVVLPNDHDSVRVAEIAARTAETDHGLRVVVIPTVAQVQGLAALAVHEPGRPFDKDVLEMTATARHARHGAVTVAARAAMTMAGPCEPGDVLGVIEGDFVVVGEDLHAVATDVIARLLAGGGELVTLVEGEGGAGLAQRVADWLDAEHPTVDAVVYDGGQERYPLLLSVE</sequence>
<organism evidence="2 3">
    <name type="scientific">Nocardioides nanhaiensis</name>
    <dbReference type="NCBI Taxonomy" id="1476871"/>
    <lineage>
        <taxon>Bacteria</taxon>
        <taxon>Bacillati</taxon>
        <taxon>Actinomycetota</taxon>
        <taxon>Actinomycetes</taxon>
        <taxon>Propionibacteriales</taxon>
        <taxon>Nocardioidaceae</taxon>
        <taxon>Nocardioides</taxon>
    </lineage>
</organism>
<dbReference type="InterPro" id="IPR050270">
    <property type="entry name" value="DegV_domain_contain"/>
</dbReference>
<dbReference type="InterPro" id="IPR048394">
    <property type="entry name" value="FakA-like_M"/>
</dbReference>
<dbReference type="SUPFAM" id="SSF101473">
    <property type="entry name" value="DhaL-like"/>
    <property type="match status" value="1"/>
</dbReference>
<dbReference type="PROSITE" id="PS51480">
    <property type="entry name" value="DHAL"/>
    <property type="match status" value="1"/>
</dbReference>
<keyword evidence="3" id="KW-1185">Reference proteome</keyword>